<dbReference type="Gene3D" id="3.40.50.300">
    <property type="entry name" value="P-loop containing nucleotide triphosphate hydrolases"/>
    <property type="match status" value="1"/>
</dbReference>
<dbReference type="InterPro" id="IPR003439">
    <property type="entry name" value="ABC_transporter-like_ATP-bd"/>
</dbReference>
<dbReference type="GO" id="GO:0016887">
    <property type="term" value="F:ATP hydrolysis activity"/>
    <property type="evidence" value="ECO:0007669"/>
    <property type="project" value="InterPro"/>
</dbReference>
<keyword evidence="8" id="KW-1185">Reference proteome</keyword>
<dbReference type="SUPFAM" id="SSF52540">
    <property type="entry name" value="P-loop containing nucleoside triphosphate hydrolases"/>
    <property type="match status" value="1"/>
</dbReference>
<dbReference type="PROSITE" id="PS50893">
    <property type="entry name" value="ABC_TRANSPORTER_2"/>
    <property type="match status" value="1"/>
</dbReference>
<keyword evidence="4 7" id="KW-0067">ATP-binding</keyword>
<keyword evidence="3" id="KW-0547">Nucleotide-binding</keyword>
<dbReference type="CDD" id="cd03224">
    <property type="entry name" value="ABC_TM1139_LivF_branched"/>
    <property type="match status" value="1"/>
</dbReference>
<dbReference type="Pfam" id="PF00005">
    <property type="entry name" value="ABC_tran"/>
    <property type="match status" value="1"/>
</dbReference>
<evidence type="ECO:0000313" key="7">
    <source>
        <dbReference type="EMBL" id="GEP56972.1"/>
    </source>
</evidence>
<dbReference type="InterPro" id="IPR003593">
    <property type="entry name" value="AAA+_ATPase"/>
</dbReference>
<comment type="caution">
    <text evidence="7">The sequence shown here is derived from an EMBL/GenBank/DDBJ whole genome shotgun (WGS) entry which is preliminary data.</text>
</comment>
<dbReference type="SMART" id="SM00382">
    <property type="entry name" value="AAA"/>
    <property type="match status" value="1"/>
</dbReference>
<dbReference type="GO" id="GO:0015807">
    <property type="term" value="P:L-amino acid transport"/>
    <property type="evidence" value="ECO:0007669"/>
    <property type="project" value="TreeGrafter"/>
</dbReference>
<dbReference type="GO" id="GO:0005524">
    <property type="term" value="F:ATP binding"/>
    <property type="evidence" value="ECO:0007669"/>
    <property type="project" value="UniProtKB-KW"/>
</dbReference>
<dbReference type="PANTHER" id="PTHR43820">
    <property type="entry name" value="HIGH-AFFINITY BRANCHED-CHAIN AMINO ACID TRANSPORT ATP-BINDING PROTEIN LIVF"/>
    <property type="match status" value="1"/>
</dbReference>
<evidence type="ECO:0000259" key="6">
    <source>
        <dbReference type="PROSITE" id="PS50893"/>
    </source>
</evidence>
<feature type="domain" description="ABC transporter" evidence="6">
    <location>
        <begin position="2"/>
        <end position="234"/>
    </location>
</feature>
<dbReference type="EMBL" id="BKAJ01000073">
    <property type="protein sequence ID" value="GEP56972.1"/>
    <property type="molecule type" value="Genomic_DNA"/>
</dbReference>
<evidence type="ECO:0000256" key="3">
    <source>
        <dbReference type="ARBA" id="ARBA00022741"/>
    </source>
</evidence>
<dbReference type="GO" id="GO:0015658">
    <property type="term" value="F:branched-chain amino acid transmembrane transporter activity"/>
    <property type="evidence" value="ECO:0007669"/>
    <property type="project" value="TreeGrafter"/>
</dbReference>
<organism evidence="7 8">
    <name type="scientific">Reyranella soli</name>
    <dbReference type="NCBI Taxonomy" id="1230389"/>
    <lineage>
        <taxon>Bacteria</taxon>
        <taxon>Pseudomonadati</taxon>
        <taxon>Pseudomonadota</taxon>
        <taxon>Alphaproteobacteria</taxon>
        <taxon>Hyphomicrobiales</taxon>
        <taxon>Reyranellaceae</taxon>
        <taxon>Reyranella</taxon>
    </lineage>
</organism>
<gene>
    <name evidence="7" type="ORF">RSO01_41380</name>
</gene>
<dbReference type="InterPro" id="IPR027417">
    <property type="entry name" value="P-loop_NTPase"/>
</dbReference>
<evidence type="ECO:0000256" key="4">
    <source>
        <dbReference type="ARBA" id="ARBA00022840"/>
    </source>
</evidence>
<protein>
    <submittedName>
        <fullName evidence="7">ABC transporter ATP-binding protein</fullName>
    </submittedName>
</protein>
<name>A0A512NDG1_9HYPH</name>
<accession>A0A512NDG1</accession>
<dbReference type="RefSeq" id="WP_147151349.1">
    <property type="nucleotide sequence ID" value="NZ_BKAJ01000073.1"/>
</dbReference>
<keyword evidence="2" id="KW-0813">Transport</keyword>
<comment type="similarity">
    <text evidence="1">Belongs to the ABC transporter superfamily.</text>
</comment>
<dbReference type="PANTHER" id="PTHR43820:SF4">
    <property type="entry name" value="HIGH-AFFINITY BRANCHED-CHAIN AMINO ACID TRANSPORT ATP-BINDING PROTEIN LIVF"/>
    <property type="match status" value="1"/>
</dbReference>
<dbReference type="InterPro" id="IPR052156">
    <property type="entry name" value="BCAA_Transport_ATP-bd_LivF"/>
</dbReference>
<evidence type="ECO:0000256" key="5">
    <source>
        <dbReference type="ARBA" id="ARBA00022970"/>
    </source>
</evidence>
<evidence type="ECO:0000313" key="8">
    <source>
        <dbReference type="Proteomes" id="UP000321058"/>
    </source>
</evidence>
<reference evidence="7 8" key="1">
    <citation type="submission" date="2019-07" db="EMBL/GenBank/DDBJ databases">
        <title>Whole genome shotgun sequence of Reyranella soli NBRC 108950.</title>
        <authorList>
            <person name="Hosoyama A."/>
            <person name="Uohara A."/>
            <person name="Ohji S."/>
            <person name="Ichikawa N."/>
        </authorList>
    </citation>
    <scope>NUCLEOTIDE SEQUENCE [LARGE SCALE GENOMIC DNA]</scope>
    <source>
        <strain evidence="7 8">NBRC 108950</strain>
    </source>
</reference>
<sequence>MLEVAHLDAGYGDHQVLWDVSIRVADGEVVALLGPNGSGKSSLMNSVSRLVTRLGGTIVFDGVALHELPAYKLPRHGLSHVLERHRMFPQMTVLENLQLGAGPGASRDKVARGLDKAYALFPRLRERTRQVAGSLSGGEQQMCAIARGLMSEPRLLLVDEPFIGLSPHMRAEVDAAIRRINGEGVAILLIEQNVAVSLAMSHRAYILREGRVVLEGRSAELAAGDAVPQAFLGRIQPARPN</sequence>
<keyword evidence="5" id="KW-0029">Amino-acid transport</keyword>
<dbReference type="OrthoDB" id="9806149at2"/>
<dbReference type="AlphaFoldDB" id="A0A512NDG1"/>
<dbReference type="Proteomes" id="UP000321058">
    <property type="component" value="Unassembled WGS sequence"/>
</dbReference>
<evidence type="ECO:0000256" key="1">
    <source>
        <dbReference type="ARBA" id="ARBA00005417"/>
    </source>
</evidence>
<evidence type="ECO:0000256" key="2">
    <source>
        <dbReference type="ARBA" id="ARBA00022448"/>
    </source>
</evidence>
<proteinExistence type="inferred from homology"/>